<dbReference type="SFLD" id="SFLDF00010">
    <property type="entry name" value="dipeptide_epimerase"/>
    <property type="match status" value="1"/>
</dbReference>
<feature type="binding site" evidence="6">
    <location>
        <position position="223"/>
    </location>
    <ligand>
        <name>Mg(2+)</name>
        <dbReference type="ChEBI" id="CHEBI:18420"/>
    </ligand>
</feature>
<dbReference type="InterPro" id="IPR013342">
    <property type="entry name" value="Mandelate_racemase_C"/>
</dbReference>
<dbReference type="CDD" id="cd03319">
    <property type="entry name" value="L-Ala-DL-Glu_epimerase"/>
    <property type="match status" value="1"/>
</dbReference>
<evidence type="ECO:0000313" key="9">
    <source>
        <dbReference type="EMBL" id="BCM86053.1"/>
    </source>
</evidence>
<keyword evidence="4 7" id="KW-0413">Isomerase</keyword>
<keyword evidence="3 6" id="KW-0460">Magnesium</keyword>
<sequence length="326" mass="33610">MIRLATAIEPWPIAGRFTISRGSRTEAVVVTAEVTDGTATGRGECVPYARYGETVEGVRAAIDRQAEALAAGLDRAGLAACLPAGAARNALDCALWDLEAKRASRPAFALAGIPAPAPVTTCYTLSLGSPEEMAAAAHVAAARPLLKVKLGGAGDPERIAAVRRGAPDSRLVVDANEAWSPETMAANLAACVAAGVELIEQPLPAGDDALLASIARPIPICADESLHDRAGLDALADRYDAINIKLDKAGGLTEALLLAQAAKARGLSIMVGCMLGTSLAMAPAMLLSGFADFVDLDGPLLLARDREPGLRFEGSLVHPPEPALWG</sequence>
<evidence type="ECO:0000256" key="3">
    <source>
        <dbReference type="ARBA" id="ARBA00022842"/>
    </source>
</evidence>
<dbReference type="GO" id="GO:0046872">
    <property type="term" value="F:metal ion binding"/>
    <property type="evidence" value="ECO:0007669"/>
    <property type="project" value="UniProtKB-KW"/>
</dbReference>
<dbReference type="EMBL" id="AP024145">
    <property type="protein sequence ID" value="BCM86053.1"/>
    <property type="molecule type" value="Genomic_DNA"/>
</dbReference>
<dbReference type="SUPFAM" id="SSF54826">
    <property type="entry name" value="Enolase N-terminal domain-like"/>
    <property type="match status" value="1"/>
</dbReference>
<dbReference type="Pfam" id="PF13378">
    <property type="entry name" value="MR_MLE_C"/>
    <property type="match status" value="1"/>
</dbReference>
<dbReference type="Gene3D" id="3.20.20.120">
    <property type="entry name" value="Enolase-like C-terminal domain"/>
    <property type="match status" value="1"/>
</dbReference>
<dbReference type="RefSeq" id="WP_207179022.1">
    <property type="nucleotide sequence ID" value="NZ_AP024145.1"/>
</dbReference>
<feature type="binding site" evidence="6">
    <location>
        <position position="174"/>
    </location>
    <ligand>
        <name>Mg(2+)</name>
        <dbReference type="ChEBI" id="CHEBI:18420"/>
    </ligand>
</feature>
<evidence type="ECO:0000256" key="5">
    <source>
        <dbReference type="PIRSR" id="PIRSR634603-1"/>
    </source>
</evidence>
<dbReference type="PANTHER" id="PTHR48080">
    <property type="entry name" value="D-GALACTONATE DEHYDRATASE-RELATED"/>
    <property type="match status" value="1"/>
</dbReference>
<dbReference type="InterPro" id="IPR036849">
    <property type="entry name" value="Enolase-like_C_sf"/>
</dbReference>
<dbReference type="KEGG" id="mind:mvi_45140"/>
<feature type="active site" description="Proton acceptor; specific for (S)-substrate epimerization" evidence="5">
    <location>
        <position position="245"/>
    </location>
</feature>
<organism evidence="9 10">
    <name type="scientific">Methylobacterium indicum</name>
    <dbReference type="NCBI Taxonomy" id="1775910"/>
    <lineage>
        <taxon>Bacteria</taxon>
        <taxon>Pseudomonadati</taxon>
        <taxon>Pseudomonadota</taxon>
        <taxon>Alphaproteobacteria</taxon>
        <taxon>Hyphomicrobiales</taxon>
        <taxon>Methylobacteriaceae</taxon>
        <taxon>Methylobacterium</taxon>
    </lineage>
</organism>
<dbReference type="InterPro" id="IPR029017">
    <property type="entry name" value="Enolase-like_N"/>
</dbReference>
<dbReference type="InterPro" id="IPR029065">
    <property type="entry name" value="Enolase_C-like"/>
</dbReference>
<feature type="domain" description="Mandelate racemase/muconate lactonizing enzyme C-terminal" evidence="8">
    <location>
        <begin position="130"/>
        <end position="221"/>
    </location>
</feature>
<proteinExistence type="inferred from homology"/>
<feature type="binding site" evidence="6">
    <location>
        <position position="200"/>
    </location>
    <ligand>
        <name>Mg(2+)</name>
        <dbReference type="ChEBI" id="CHEBI:18420"/>
    </ligand>
</feature>
<dbReference type="Gene3D" id="3.30.390.10">
    <property type="entry name" value="Enolase-like, N-terminal domain"/>
    <property type="match status" value="1"/>
</dbReference>
<dbReference type="PANTHER" id="PTHR48080:SF3">
    <property type="entry name" value="ENOLASE SUPERFAMILY MEMBER DDB_G0284701"/>
    <property type="match status" value="1"/>
</dbReference>
<accession>A0A8H8WXL3</accession>
<dbReference type="EC" id="5.1.1.-" evidence="7"/>
<dbReference type="AlphaFoldDB" id="A0A8H8WXL3"/>
<dbReference type="SUPFAM" id="SSF51604">
    <property type="entry name" value="Enolase C-terminal domain-like"/>
    <property type="match status" value="1"/>
</dbReference>
<evidence type="ECO:0000259" key="8">
    <source>
        <dbReference type="SMART" id="SM00922"/>
    </source>
</evidence>
<reference evidence="9" key="1">
    <citation type="submission" date="2020-11" db="EMBL/GenBank/DDBJ databases">
        <title>Complete genome sequence of a novel pathogenic Methylobacterium strain isolated from rice in Vietnam.</title>
        <authorList>
            <person name="Lai K."/>
            <person name="Okazaki S."/>
            <person name="Higashi K."/>
            <person name="Mori H."/>
            <person name="Toyoda A."/>
            <person name="Kurokawa K."/>
        </authorList>
    </citation>
    <scope>NUCLEOTIDE SEQUENCE</scope>
    <source>
        <strain evidence="9">VL1</strain>
    </source>
</reference>
<name>A0A8H8WXL3_9HYPH</name>
<evidence type="ECO:0000256" key="2">
    <source>
        <dbReference type="ARBA" id="ARBA00022723"/>
    </source>
</evidence>
<evidence type="ECO:0000256" key="4">
    <source>
        <dbReference type="ARBA" id="ARBA00023235"/>
    </source>
</evidence>
<dbReference type="InterPro" id="IPR034603">
    <property type="entry name" value="Dipeptide_epimerase"/>
</dbReference>
<dbReference type="GO" id="GO:0016855">
    <property type="term" value="F:racemase and epimerase activity, acting on amino acids and derivatives"/>
    <property type="evidence" value="ECO:0007669"/>
    <property type="project" value="UniProtKB-UniRule"/>
</dbReference>
<dbReference type="SMART" id="SM00922">
    <property type="entry name" value="MR_MLE"/>
    <property type="match status" value="1"/>
</dbReference>
<protein>
    <recommendedName>
        <fullName evidence="7">Dipeptide epimerase</fullName>
        <ecNumber evidence="7">5.1.1.-</ecNumber>
    </recommendedName>
</protein>
<dbReference type="InterPro" id="IPR034593">
    <property type="entry name" value="DgoD-like"/>
</dbReference>
<keyword evidence="2 6" id="KW-0479">Metal-binding</keyword>
<dbReference type="SFLD" id="SFLDS00001">
    <property type="entry name" value="Enolase"/>
    <property type="match status" value="1"/>
</dbReference>
<evidence type="ECO:0000256" key="7">
    <source>
        <dbReference type="RuleBase" id="RU366006"/>
    </source>
</evidence>
<gene>
    <name evidence="9" type="ORF">mvi_45140</name>
</gene>
<dbReference type="NCBIfam" id="NF042940">
    <property type="entry name" value="racemase_DgcA"/>
    <property type="match status" value="1"/>
</dbReference>
<evidence type="ECO:0000313" key="10">
    <source>
        <dbReference type="Proteomes" id="UP000663508"/>
    </source>
</evidence>
<evidence type="ECO:0000256" key="6">
    <source>
        <dbReference type="PIRSR" id="PIRSR634603-3"/>
    </source>
</evidence>
<dbReference type="Pfam" id="PF02746">
    <property type="entry name" value="MR_MLE_N"/>
    <property type="match status" value="1"/>
</dbReference>
<comment type="similarity">
    <text evidence="1 7">Belongs to the mandelate racemase/muconate lactonizing enzyme family.</text>
</comment>
<comment type="cofactor">
    <cofactor evidence="6 7">
        <name>Mg(2+)</name>
        <dbReference type="ChEBI" id="CHEBI:18420"/>
    </cofactor>
    <text evidence="6 7">Binds 1 Mg(2+) ion per subunit.</text>
</comment>
<dbReference type="Proteomes" id="UP000663508">
    <property type="component" value="Chromosome"/>
</dbReference>
<dbReference type="InterPro" id="IPR013341">
    <property type="entry name" value="Mandelate_racemase_N_dom"/>
</dbReference>
<evidence type="ECO:0000256" key="1">
    <source>
        <dbReference type="ARBA" id="ARBA00008031"/>
    </source>
</evidence>
<feature type="active site" description="Proton acceptor; specific for (R)-substrate epimerization" evidence="5">
    <location>
        <position position="149"/>
    </location>
</feature>
<dbReference type="SFLD" id="SFLDG00180">
    <property type="entry name" value="muconate_cycloisomerase"/>
    <property type="match status" value="1"/>
</dbReference>